<name>D3BK42_HETP5</name>
<dbReference type="Proteomes" id="UP000001396">
    <property type="component" value="Unassembled WGS sequence"/>
</dbReference>
<dbReference type="InParanoid" id="D3BK42"/>
<protein>
    <submittedName>
        <fullName evidence="2">Uncharacterized protein</fullName>
    </submittedName>
</protein>
<comment type="caution">
    <text evidence="2">The sequence shown here is derived from an EMBL/GenBank/DDBJ whole genome shotgun (WGS) entry which is preliminary data.</text>
</comment>
<feature type="signal peptide" evidence="1">
    <location>
        <begin position="1"/>
        <end position="20"/>
    </location>
</feature>
<evidence type="ECO:0000313" key="2">
    <source>
        <dbReference type="EMBL" id="EFA78272.1"/>
    </source>
</evidence>
<keyword evidence="1" id="KW-0732">Signal</keyword>
<dbReference type="AlphaFoldDB" id="D3BK42"/>
<dbReference type="GeneID" id="31364399"/>
<gene>
    <name evidence="2" type="ORF">PPL_08923</name>
</gene>
<accession>D3BK42</accession>
<evidence type="ECO:0000313" key="3">
    <source>
        <dbReference type="Proteomes" id="UP000001396"/>
    </source>
</evidence>
<evidence type="ECO:0000256" key="1">
    <source>
        <dbReference type="SAM" id="SignalP"/>
    </source>
</evidence>
<dbReference type="EMBL" id="ADBJ01000038">
    <property type="protein sequence ID" value="EFA78272.1"/>
    <property type="molecule type" value="Genomic_DNA"/>
</dbReference>
<dbReference type="RefSeq" id="XP_020430397.1">
    <property type="nucleotide sequence ID" value="XM_020579722.1"/>
</dbReference>
<feature type="chain" id="PRO_5003042542" evidence="1">
    <location>
        <begin position="21"/>
        <end position="72"/>
    </location>
</feature>
<keyword evidence="3" id="KW-1185">Reference proteome</keyword>
<reference evidence="2 3" key="1">
    <citation type="journal article" date="2011" name="Genome Res.">
        <title>Phylogeny-wide analysis of social amoeba genomes highlights ancient origins for complex intercellular communication.</title>
        <authorList>
            <person name="Heidel A.J."/>
            <person name="Lawal H.M."/>
            <person name="Felder M."/>
            <person name="Schilde C."/>
            <person name="Helps N.R."/>
            <person name="Tunggal B."/>
            <person name="Rivero F."/>
            <person name="John U."/>
            <person name="Schleicher M."/>
            <person name="Eichinger L."/>
            <person name="Platzer M."/>
            <person name="Noegel A.A."/>
            <person name="Schaap P."/>
            <person name="Gloeckner G."/>
        </authorList>
    </citation>
    <scope>NUCLEOTIDE SEQUENCE [LARGE SCALE GENOMIC DNA]</scope>
    <source>
        <strain evidence="3">ATCC 26659 / Pp 5 / PN500</strain>
    </source>
</reference>
<proteinExistence type="predicted"/>
<organism evidence="2 3">
    <name type="scientific">Heterostelium pallidum (strain ATCC 26659 / Pp 5 / PN500)</name>
    <name type="common">Cellular slime mold</name>
    <name type="synonym">Polysphondylium pallidum</name>
    <dbReference type="NCBI Taxonomy" id="670386"/>
    <lineage>
        <taxon>Eukaryota</taxon>
        <taxon>Amoebozoa</taxon>
        <taxon>Evosea</taxon>
        <taxon>Eumycetozoa</taxon>
        <taxon>Dictyostelia</taxon>
        <taxon>Acytosteliales</taxon>
        <taxon>Acytosteliaceae</taxon>
        <taxon>Heterostelium</taxon>
    </lineage>
</organism>
<sequence length="72" mass="7999">MRQWLMLVLLVMSCVVWVMDVFTLLPDNTSGAVTVQECRANNRALPLFAPIGAVAIVHISFKTPKFCLCFGN</sequence>